<dbReference type="RefSeq" id="WP_016487596.1">
    <property type="nucleotide sequence ID" value="NZ_AP015029.1"/>
</dbReference>
<organism evidence="6 8">
    <name type="scientific">Pseudomonas putida</name>
    <name type="common">Arthrobacter siderocapsulatus</name>
    <dbReference type="NCBI Taxonomy" id="303"/>
    <lineage>
        <taxon>Bacteria</taxon>
        <taxon>Pseudomonadati</taxon>
        <taxon>Pseudomonadota</taxon>
        <taxon>Gammaproteobacteria</taxon>
        <taxon>Pseudomonadales</taxon>
        <taxon>Pseudomonadaceae</taxon>
        <taxon>Pseudomonas</taxon>
    </lineage>
</organism>
<keyword evidence="3" id="KW-0520">NAD</keyword>
<name>A0A1L7NE94_PSEPU</name>
<reference evidence="7 9" key="2">
    <citation type="submission" date="2020-09" db="EMBL/GenBank/DDBJ databases">
        <title>Co-existence of a novel multidrug-resistance efflux pump with carbapenem resistance gene blaVIM-2 in one megaplasmid in Pseudomonas putida.</title>
        <authorList>
            <person name="Peng K."/>
            <person name="Li R."/>
        </authorList>
    </citation>
    <scope>NUCLEOTIDE SEQUENCE [LARGE SCALE GENOMIC DNA]</scope>
    <source>
        <strain evidence="7 9">ZXPA-20</strain>
    </source>
</reference>
<evidence type="ECO:0000256" key="3">
    <source>
        <dbReference type="ARBA" id="ARBA00023027"/>
    </source>
</evidence>
<dbReference type="AlphaFoldDB" id="A0A1L7NE94"/>
<evidence type="ECO:0000313" key="9">
    <source>
        <dbReference type="Proteomes" id="UP000516786"/>
    </source>
</evidence>
<dbReference type="SUPFAM" id="SSF51735">
    <property type="entry name" value="NAD(P)-binding Rossmann-fold domains"/>
    <property type="match status" value="1"/>
</dbReference>
<evidence type="ECO:0000259" key="5">
    <source>
        <dbReference type="Pfam" id="PF01370"/>
    </source>
</evidence>
<feature type="domain" description="NAD-dependent epimerase/dehydratase" evidence="5">
    <location>
        <begin position="9"/>
        <end position="167"/>
    </location>
</feature>
<dbReference type="PANTHER" id="PTHR43103:SF5">
    <property type="entry name" value="4-EPIMERASE, PUTATIVE (AFU_ORTHOLOGUE AFUA_7G00360)-RELATED"/>
    <property type="match status" value="1"/>
</dbReference>
<comment type="similarity">
    <text evidence="1">Belongs to the NAD(P)-dependent epimerase/dehydratase family.</text>
</comment>
<dbReference type="EMBL" id="CP061723">
    <property type="protein sequence ID" value="QOC95952.1"/>
    <property type="molecule type" value="Genomic_DNA"/>
</dbReference>
<keyword evidence="2" id="KW-0560">Oxidoreductase</keyword>
<evidence type="ECO:0000313" key="6">
    <source>
        <dbReference type="EMBL" id="BAW23791.1"/>
    </source>
</evidence>
<sequence>MSKPFKRLLITGAAGRLGSVLRKHLAAFADELRLTDIAEMGHAAPHEQLVRCDLANFNDVLPLTEGVDAIVHAGGVPVEDTFDKILNGNIVGTYNIYEAARRNGVKRVVYTSSNHAIGFYDRTETIDATAAHRPDSLYGVSKCFAEDLGRYYWDKFAIESVNLRIGSSFPEPLDRRMLATWLSFDDFAQLTERSLLAPRVGHMIVYGMSANRESLWDNRLASSIGYVPKDSADDYRDKVLAEHPPLDPNEPAARYHGGNFAGAGHFEDPK</sequence>
<gene>
    <name evidence="7" type="ORF">ID616_17760</name>
    <name evidence="6" type="ORF">KF715C_ch32180</name>
</gene>
<dbReference type="PANTHER" id="PTHR43103">
    <property type="entry name" value="NUCLEOSIDE-DIPHOSPHATE-SUGAR EPIMERASE"/>
    <property type="match status" value="1"/>
</dbReference>
<evidence type="ECO:0000256" key="4">
    <source>
        <dbReference type="SAM" id="MobiDB-lite"/>
    </source>
</evidence>
<accession>A0A1L7NE94</accession>
<dbReference type="Proteomes" id="UP000218731">
    <property type="component" value="Chromosome 1"/>
</dbReference>
<dbReference type="EMBL" id="AP015029">
    <property type="protein sequence ID" value="BAW23791.1"/>
    <property type="molecule type" value="Genomic_DNA"/>
</dbReference>
<evidence type="ECO:0000256" key="2">
    <source>
        <dbReference type="ARBA" id="ARBA00023002"/>
    </source>
</evidence>
<dbReference type="CDD" id="cd08946">
    <property type="entry name" value="SDR_e"/>
    <property type="match status" value="1"/>
</dbReference>
<dbReference type="InterPro" id="IPR036291">
    <property type="entry name" value="NAD(P)-bd_dom_sf"/>
</dbReference>
<feature type="region of interest" description="Disordered" evidence="4">
    <location>
        <begin position="241"/>
        <end position="270"/>
    </location>
</feature>
<dbReference type="Gene3D" id="3.40.50.720">
    <property type="entry name" value="NAD(P)-binding Rossmann-like Domain"/>
    <property type="match status" value="1"/>
</dbReference>
<evidence type="ECO:0000256" key="1">
    <source>
        <dbReference type="ARBA" id="ARBA00007637"/>
    </source>
</evidence>
<proteinExistence type="inferred from homology"/>
<dbReference type="Pfam" id="PF01370">
    <property type="entry name" value="Epimerase"/>
    <property type="match status" value="1"/>
</dbReference>
<dbReference type="Proteomes" id="UP000516786">
    <property type="component" value="Chromosome"/>
</dbReference>
<reference evidence="6 8" key="1">
    <citation type="submission" date="2015-11" db="EMBL/GenBank/DDBJ databases">
        <title>Complete genome sequencing of a biphenyl-degrading bacterium, Pseudomonas putida KF715 (=NBRC110667).</title>
        <authorList>
            <person name="Suenaga H."/>
            <person name="Fujihara N."/>
            <person name="Watanabe T."/>
            <person name="Hirose J."/>
            <person name="Kimura N."/>
            <person name="Yamazoe A."/>
            <person name="Hosoyama A."/>
            <person name="Shimodaira J."/>
            <person name="Furukawa K."/>
        </authorList>
    </citation>
    <scope>NUCLEOTIDE SEQUENCE [LARGE SCALE GENOMIC DNA]</scope>
    <source>
        <strain evidence="6 8">KF715</strain>
    </source>
</reference>
<evidence type="ECO:0000313" key="7">
    <source>
        <dbReference type="EMBL" id="QOC95952.1"/>
    </source>
</evidence>
<evidence type="ECO:0000313" key="8">
    <source>
        <dbReference type="Proteomes" id="UP000218731"/>
    </source>
</evidence>
<dbReference type="InterPro" id="IPR001509">
    <property type="entry name" value="Epimerase_deHydtase"/>
</dbReference>
<protein>
    <submittedName>
        <fullName evidence="7">NAD(P)-dependent oxidoreductase</fullName>
    </submittedName>
    <submittedName>
        <fullName evidence="6">NAD-dependent dehydratase</fullName>
    </submittedName>
</protein>
<dbReference type="GO" id="GO:0016491">
    <property type="term" value="F:oxidoreductase activity"/>
    <property type="evidence" value="ECO:0007669"/>
    <property type="project" value="UniProtKB-KW"/>
</dbReference>